<dbReference type="STRING" id="36050.A0A1B8BA43"/>
<organism evidence="1 2">
    <name type="scientific">Fusarium poae</name>
    <dbReference type="NCBI Taxonomy" id="36050"/>
    <lineage>
        <taxon>Eukaryota</taxon>
        <taxon>Fungi</taxon>
        <taxon>Dikarya</taxon>
        <taxon>Ascomycota</taxon>
        <taxon>Pezizomycotina</taxon>
        <taxon>Sordariomycetes</taxon>
        <taxon>Hypocreomycetidae</taxon>
        <taxon>Hypocreales</taxon>
        <taxon>Nectriaceae</taxon>
        <taxon>Fusarium</taxon>
    </lineage>
</organism>
<dbReference type="Proteomes" id="UP000091967">
    <property type="component" value="Unassembled WGS sequence"/>
</dbReference>
<keyword evidence="2" id="KW-1185">Reference proteome</keyword>
<evidence type="ECO:0000313" key="1">
    <source>
        <dbReference type="EMBL" id="OBS29583.1"/>
    </source>
</evidence>
<dbReference type="PANTHER" id="PTHR34706">
    <property type="entry name" value="SLR1338 PROTEIN"/>
    <property type="match status" value="1"/>
</dbReference>
<dbReference type="Gene3D" id="3.40.50.410">
    <property type="entry name" value="von Willebrand factor, type A domain"/>
    <property type="match status" value="1"/>
</dbReference>
<name>A0A1B8BA43_FUSPO</name>
<proteinExistence type="predicted"/>
<dbReference type="SUPFAM" id="SSF53300">
    <property type="entry name" value="vWA-like"/>
    <property type="match status" value="1"/>
</dbReference>
<dbReference type="EMBL" id="LYXU01000001">
    <property type="protein sequence ID" value="OBS29583.1"/>
    <property type="molecule type" value="Genomic_DNA"/>
</dbReference>
<gene>
    <name evidence="1" type="ORF">FPOA_03520</name>
</gene>
<dbReference type="PANTHER" id="PTHR34706:SF3">
    <property type="entry name" value="ANKYRIN REPEAT PROTEIN (AFU_ORTHOLOGUE AFUA_7G06200)"/>
    <property type="match status" value="1"/>
</dbReference>
<evidence type="ECO:0000313" key="2">
    <source>
        <dbReference type="Proteomes" id="UP000091967"/>
    </source>
</evidence>
<reference evidence="1 2" key="1">
    <citation type="submission" date="2016-06" db="EMBL/GenBank/DDBJ databases">
        <title>Living apart together: crosstalk between the core and supernumerary genomes in a fungal plant pathogen.</title>
        <authorList>
            <person name="Vanheule A."/>
            <person name="Audenaert K."/>
            <person name="Warris S."/>
            <person name="Van De Geest H."/>
            <person name="Schijlen E."/>
            <person name="Hofte M."/>
            <person name="De Saeger S."/>
            <person name="Haesaert G."/>
            <person name="Waalwijk C."/>
            <person name="Van Der Lee T."/>
        </authorList>
    </citation>
    <scope>NUCLEOTIDE SEQUENCE [LARGE SCALE GENOMIC DNA]</scope>
    <source>
        <strain evidence="1 2">2516</strain>
    </source>
</reference>
<accession>A0A1B8BA43</accession>
<protein>
    <recommendedName>
        <fullName evidence="3">VWFA domain-containing protein</fullName>
    </recommendedName>
</protein>
<comment type="caution">
    <text evidence="1">The sequence shown here is derived from an EMBL/GenBank/DDBJ whole genome shotgun (WGS) entry which is preliminary data.</text>
</comment>
<sequence length="291" mass="32468">MKMFKIGLRLMVGNVFNVTGSVIGWLKRASSSVSRGLNRVKRTAVENFFKDRPDFIEKLAAKAAAIRDSEERSICEEGLFGKTSQVTLHQQVLYCDDSGSMKDGRSGENRWTAQNELINRIACVSTRILPEGEGIYLRYINKDIPETYSLQLDEIPNIIKSFQPSGYTAIGTNLRTKILEPLVYHKLPNGLTRPLLVTVITDGAPTHESRSAFAEAIAECGNMLVKNGLPRESVKFLIGQVGTASAATAFLQELRKNPDIEDVVFVTKENLDAGYAQWERRADLDRWVSII</sequence>
<dbReference type="InterPro" id="IPR036465">
    <property type="entry name" value="vWFA_dom_sf"/>
</dbReference>
<dbReference type="OMA" id="YAQWERR"/>
<dbReference type="AlphaFoldDB" id="A0A1B8BA43"/>
<evidence type="ECO:0008006" key="3">
    <source>
        <dbReference type="Google" id="ProtNLM"/>
    </source>
</evidence>